<dbReference type="InterPro" id="IPR005828">
    <property type="entry name" value="MFS_sugar_transport-like"/>
</dbReference>
<evidence type="ECO:0000256" key="8">
    <source>
        <dbReference type="SAM" id="Phobius"/>
    </source>
</evidence>
<dbReference type="Gene3D" id="1.20.1250.20">
    <property type="entry name" value="MFS general substrate transporter like domains"/>
    <property type="match status" value="1"/>
</dbReference>
<evidence type="ECO:0000256" key="2">
    <source>
        <dbReference type="ARBA" id="ARBA00010992"/>
    </source>
</evidence>
<dbReference type="PROSITE" id="PS50850">
    <property type="entry name" value="MFS"/>
    <property type="match status" value="1"/>
</dbReference>
<feature type="transmembrane region" description="Helical" evidence="8">
    <location>
        <begin position="407"/>
        <end position="433"/>
    </location>
</feature>
<keyword evidence="5 8" id="KW-1133">Transmembrane helix</keyword>
<evidence type="ECO:0000256" key="3">
    <source>
        <dbReference type="ARBA" id="ARBA00022448"/>
    </source>
</evidence>
<accession>A0A0H5C332</accession>
<comment type="similarity">
    <text evidence="2 7">Belongs to the major facilitator superfamily. Sugar transporter (TC 2.A.1.1) family.</text>
</comment>
<evidence type="ECO:0000313" key="11">
    <source>
        <dbReference type="Proteomes" id="UP000038830"/>
    </source>
</evidence>
<keyword evidence="6 8" id="KW-0472">Membrane</keyword>
<dbReference type="InterPro" id="IPR005829">
    <property type="entry name" value="Sugar_transporter_CS"/>
</dbReference>
<evidence type="ECO:0000259" key="9">
    <source>
        <dbReference type="PROSITE" id="PS50850"/>
    </source>
</evidence>
<dbReference type="Pfam" id="PF00083">
    <property type="entry name" value="Sugar_tr"/>
    <property type="match status" value="1"/>
</dbReference>
<feature type="transmembrane region" description="Helical" evidence="8">
    <location>
        <begin position="88"/>
        <end position="114"/>
    </location>
</feature>
<dbReference type="SUPFAM" id="SSF103473">
    <property type="entry name" value="MFS general substrate transporter"/>
    <property type="match status" value="1"/>
</dbReference>
<reference evidence="11" key="1">
    <citation type="journal article" date="2015" name="J. Biotechnol.">
        <title>The structure of the Cyberlindnera jadinii genome and its relation to Candida utilis analyzed by the occurrence of single nucleotide polymorphisms.</title>
        <authorList>
            <person name="Rupp O."/>
            <person name="Brinkrolf K."/>
            <person name="Buerth C."/>
            <person name="Kunigo M."/>
            <person name="Schneider J."/>
            <person name="Jaenicke S."/>
            <person name="Goesmann A."/>
            <person name="Puehler A."/>
            <person name="Jaeger K.-E."/>
            <person name="Ernst J.F."/>
        </authorList>
    </citation>
    <scope>NUCLEOTIDE SEQUENCE [LARGE SCALE GENOMIC DNA]</scope>
    <source>
        <strain evidence="11">ATCC 18201 / CBS 1600 / BCRC 20928 / JCM 3617 / NBRC 0987 / NRRL Y-1542</strain>
    </source>
</reference>
<feature type="transmembrane region" description="Helical" evidence="8">
    <location>
        <begin position="217"/>
        <end position="240"/>
    </location>
</feature>
<dbReference type="PROSITE" id="PS00216">
    <property type="entry name" value="SUGAR_TRANSPORT_1"/>
    <property type="match status" value="2"/>
</dbReference>
<dbReference type="AlphaFoldDB" id="A0A0H5C332"/>
<dbReference type="CDD" id="cd17356">
    <property type="entry name" value="MFS_HXT"/>
    <property type="match status" value="1"/>
</dbReference>
<evidence type="ECO:0000256" key="4">
    <source>
        <dbReference type="ARBA" id="ARBA00022692"/>
    </source>
</evidence>
<dbReference type="PRINTS" id="PR00171">
    <property type="entry name" value="SUGRTRNSPORT"/>
</dbReference>
<dbReference type="NCBIfam" id="TIGR00879">
    <property type="entry name" value="SP"/>
    <property type="match status" value="1"/>
</dbReference>
<gene>
    <name evidence="10" type="primary">SUT2</name>
    <name evidence="10" type="ORF">BN1211_2780</name>
</gene>
<feature type="transmembrane region" description="Helical" evidence="8">
    <location>
        <begin position="150"/>
        <end position="175"/>
    </location>
</feature>
<evidence type="ECO:0000313" key="10">
    <source>
        <dbReference type="EMBL" id="CEP22420.1"/>
    </source>
</evidence>
<dbReference type="EMBL" id="CDQK01000003">
    <property type="protein sequence ID" value="CEP22420.1"/>
    <property type="molecule type" value="Genomic_DNA"/>
</dbReference>
<feature type="transmembrane region" description="Helical" evidence="8">
    <location>
        <begin position="46"/>
        <end position="68"/>
    </location>
</feature>
<dbReference type="PANTHER" id="PTHR48022:SF50">
    <property type="entry name" value="HEXOSE TRANSPORTER HXT14"/>
    <property type="match status" value="1"/>
</dbReference>
<evidence type="ECO:0000256" key="1">
    <source>
        <dbReference type="ARBA" id="ARBA00004141"/>
    </source>
</evidence>
<dbReference type="PROSITE" id="PS00217">
    <property type="entry name" value="SUGAR_TRANSPORT_2"/>
    <property type="match status" value="1"/>
</dbReference>
<keyword evidence="4 8" id="KW-0812">Transmembrane</keyword>
<feature type="transmembrane region" description="Helical" evidence="8">
    <location>
        <begin position="309"/>
        <end position="331"/>
    </location>
</feature>
<evidence type="ECO:0000256" key="7">
    <source>
        <dbReference type="RuleBase" id="RU003346"/>
    </source>
</evidence>
<comment type="subcellular location">
    <subcellularLocation>
        <location evidence="1">Membrane</location>
        <topology evidence="1">Multi-pass membrane protein</topology>
    </subcellularLocation>
</comment>
<feature type="transmembrane region" description="Helical" evidence="8">
    <location>
        <begin position="445"/>
        <end position="464"/>
    </location>
</feature>
<feature type="transmembrane region" description="Helical" evidence="8">
    <location>
        <begin position="187"/>
        <end position="205"/>
    </location>
</feature>
<dbReference type="InterPro" id="IPR036259">
    <property type="entry name" value="MFS_trans_sf"/>
</dbReference>
<dbReference type="PANTHER" id="PTHR48022">
    <property type="entry name" value="PLASTIDIC GLUCOSE TRANSPORTER 4"/>
    <property type="match status" value="1"/>
</dbReference>
<dbReference type="GO" id="GO:0005351">
    <property type="term" value="F:carbohydrate:proton symporter activity"/>
    <property type="evidence" value="ECO:0007669"/>
    <property type="project" value="TreeGrafter"/>
</dbReference>
<evidence type="ECO:0000256" key="6">
    <source>
        <dbReference type="ARBA" id="ARBA00023136"/>
    </source>
</evidence>
<keyword evidence="3 7" id="KW-0813">Transport</keyword>
<feature type="transmembrane region" description="Helical" evidence="8">
    <location>
        <begin position="374"/>
        <end position="395"/>
    </location>
</feature>
<dbReference type="InterPro" id="IPR020846">
    <property type="entry name" value="MFS_dom"/>
</dbReference>
<dbReference type="GO" id="GO:0005886">
    <property type="term" value="C:plasma membrane"/>
    <property type="evidence" value="ECO:0007669"/>
    <property type="project" value="TreeGrafter"/>
</dbReference>
<organism evidence="10 11">
    <name type="scientific">Cyberlindnera jadinii (strain ATCC 18201 / CBS 1600 / BCRC 20928 / JCM 3617 / NBRC 0987 / NRRL Y-1542)</name>
    <name type="common">Torula yeast</name>
    <name type="synonym">Candida utilis</name>
    <dbReference type="NCBI Taxonomy" id="983966"/>
    <lineage>
        <taxon>Eukaryota</taxon>
        <taxon>Fungi</taxon>
        <taxon>Dikarya</taxon>
        <taxon>Ascomycota</taxon>
        <taxon>Saccharomycotina</taxon>
        <taxon>Saccharomycetes</taxon>
        <taxon>Phaffomycetales</taxon>
        <taxon>Phaffomycetaceae</taxon>
        <taxon>Cyberlindnera</taxon>
    </lineage>
</organism>
<proteinExistence type="inferred from homology"/>
<dbReference type="InterPro" id="IPR003663">
    <property type="entry name" value="Sugar/inositol_transpt"/>
</dbReference>
<dbReference type="Proteomes" id="UP000038830">
    <property type="component" value="Unassembled WGS sequence"/>
</dbReference>
<protein>
    <submittedName>
        <fullName evidence="10">SUT2 protein</fullName>
    </submittedName>
</protein>
<feature type="transmembrane region" description="Helical" evidence="8">
    <location>
        <begin position="126"/>
        <end position="144"/>
    </location>
</feature>
<sequence length="519" mass="57232">MRMDSSKDTSARYNVLTTSSGSLNKTQEEAPSSDCTEHSLWAYRKAIAYCFSTAFTGFIFGWDVGTIGGLTNLESFKQSFGYLNSDNVWTIDSLVSGLIISVFNIGCAFGGLTLSKAADRWGRKMCLYLSLAIYSVGVVVQWSSVFSGAWYQFMVGRIITGIAVGASSVVAPMFISESSPTVIRGSMVALYQLMITCGILMGNIADYSVKKYMAGNIQWLTPVWLCHVWSVLVMLGLFLMPESPVYYVSKARYNDASRSLSLLNSKPVDSDFVHSEVEKIVENQSHIISAQRDSLWYDVFVGKSNLKRLFIGVAVMIFQQFSGANYFFYYGTSLFASVGLSNSYITAMILGGVNFASTFFGIYTVEKLGRKSTLLTGSIGMFLCMITYTALGSFALKDSNGEETKSIGFLMIVFTCVYIFFFATTWGPGAFVVVSELYNVRTRAIAIAIATSCNWFSNFMISFSTPMITGEIGYKLGFVFSGCLAVSAIFVWNLVPETKGLRIEQVDLLFEDEDDSSKL</sequence>
<feature type="transmembrane region" description="Helical" evidence="8">
    <location>
        <begin position="476"/>
        <end position="495"/>
    </location>
</feature>
<feature type="domain" description="Major facilitator superfamily (MFS) profile" evidence="9">
    <location>
        <begin position="49"/>
        <end position="499"/>
    </location>
</feature>
<name>A0A0H5C332_CYBJN</name>
<evidence type="ECO:0000256" key="5">
    <source>
        <dbReference type="ARBA" id="ARBA00022989"/>
    </source>
</evidence>
<dbReference type="InterPro" id="IPR050360">
    <property type="entry name" value="MFS_Sugar_Transporters"/>
</dbReference>
<feature type="transmembrane region" description="Helical" evidence="8">
    <location>
        <begin position="343"/>
        <end position="362"/>
    </location>
</feature>